<feature type="region of interest" description="Disordered" evidence="1">
    <location>
        <begin position="55"/>
        <end position="80"/>
    </location>
</feature>
<dbReference type="EMBL" id="GG704914">
    <property type="protein sequence ID" value="EAS34363.3"/>
    <property type="molecule type" value="Genomic_DNA"/>
</dbReference>
<sequence>MAKRLIGYGGVSWLNFNALASQNIVIGNWYIHSKILELNVLLHIRGMALVTYSDSEGSDSDSAPKTAPASRKHPAPTSSKINIFQPLVDRSNPRKILVNLSNTETGDEARDAASEEGPARKRARIGGGNSFAGFNAMLPAPKRAAQDKDGKKVSSTAASRPVFSLKTSAAPGFVREPESGFLEDNQNGDTVENDSSGALPATKDEPVVVKKGNPMMFKPLSVAQNTKKKPKAPPQKSIGDVKGEVPVNKGSELQTAVKTEPVVSKPKVNLFGISSNEPAGPTAELIAQPSHYEPLIYAPSSGSTSLESQALPTKELSMHKDDRTSMPTHSNSLENIASDLNLSQSEIRQLMGRKGRTSAADAKILTFNTDEEYNSNSAYLASMSEQELAAQQHNPVRSIAPGKHSLQQLVNAVSNQRDALEDSFAAGKRNRKEAGSRYGW</sequence>
<dbReference type="GeneID" id="4563397"/>
<evidence type="ECO:0000313" key="3">
    <source>
        <dbReference type="Proteomes" id="UP000001261"/>
    </source>
</evidence>
<organism evidence="2 3">
    <name type="scientific">Coccidioides immitis (strain RS)</name>
    <name type="common">Valley fever fungus</name>
    <dbReference type="NCBI Taxonomy" id="246410"/>
    <lineage>
        <taxon>Eukaryota</taxon>
        <taxon>Fungi</taxon>
        <taxon>Dikarya</taxon>
        <taxon>Ascomycota</taxon>
        <taxon>Pezizomycotina</taxon>
        <taxon>Eurotiomycetes</taxon>
        <taxon>Eurotiomycetidae</taxon>
        <taxon>Onygenales</taxon>
        <taxon>Onygenaceae</taxon>
        <taxon>Coccidioides</taxon>
    </lineage>
</organism>
<dbReference type="PANTHER" id="PTHR13621:SF2">
    <property type="entry name" value="PROLINE-RICH PROTEIN PRCC"/>
    <property type="match status" value="1"/>
</dbReference>
<dbReference type="STRING" id="246410.J3KFG3"/>
<feature type="region of interest" description="Disordered" evidence="1">
    <location>
        <begin position="99"/>
        <end position="135"/>
    </location>
</feature>
<dbReference type="InterPro" id="IPR018800">
    <property type="entry name" value="PRCC"/>
</dbReference>
<gene>
    <name evidence="2" type="ORF">CIMG_05387</name>
</gene>
<dbReference type="GO" id="GO:0005634">
    <property type="term" value="C:nucleus"/>
    <property type="evidence" value="ECO:0007669"/>
    <property type="project" value="TreeGrafter"/>
</dbReference>
<reference evidence="3" key="2">
    <citation type="journal article" date="2010" name="Genome Res.">
        <title>Population genomic sequencing of Coccidioides fungi reveals recent hybridization and transposon control.</title>
        <authorList>
            <person name="Neafsey D.E."/>
            <person name="Barker B.M."/>
            <person name="Sharpton T.J."/>
            <person name="Stajich J.E."/>
            <person name="Park D.J."/>
            <person name="Whiston E."/>
            <person name="Hung C.-Y."/>
            <person name="McMahan C."/>
            <person name="White J."/>
            <person name="Sykes S."/>
            <person name="Heiman D."/>
            <person name="Young S."/>
            <person name="Zeng Q."/>
            <person name="Abouelleil A."/>
            <person name="Aftuck L."/>
            <person name="Bessette D."/>
            <person name="Brown A."/>
            <person name="FitzGerald M."/>
            <person name="Lui A."/>
            <person name="Macdonald J.P."/>
            <person name="Priest M."/>
            <person name="Orbach M.J."/>
            <person name="Galgiani J.N."/>
            <person name="Kirkland T.N."/>
            <person name="Cole G.T."/>
            <person name="Birren B.W."/>
            <person name="Henn M.R."/>
            <person name="Taylor J.W."/>
            <person name="Rounsley S.D."/>
        </authorList>
    </citation>
    <scope>GENOME REANNOTATION</scope>
    <source>
        <strain evidence="3">RS</strain>
    </source>
</reference>
<accession>J3KFG3</accession>
<feature type="region of interest" description="Disordered" evidence="1">
    <location>
        <begin position="221"/>
        <end position="245"/>
    </location>
</feature>
<name>J3KFG3_COCIM</name>
<feature type="compositionally biased region" description="Polar residues" evidence="1">
    <location>
        <begin position="184"/>
        <end position="196"/>
    </location>
</feature>
<proteinExistence type="predicted"/>
<protein>
    <recommendedName>
        <fullName evidence="4">Mitotic checkpoint regulator, MAD2B-interacting-domain-containing protein</fullName>
    </recommendedName>
</protein>
<dbReference type="OrthoDB" id="2555634at2759"/>
<evidence type="ECO:0000313" key="2">
    <source>
        <dbReference type="EMBL" id="EAS34363.3"/>
    </source>
</evidence>
<dbReference type="OMA" id="KPLMFRP"/>
<keyword evidence="3" id="KW-1185">Reference proteome</keyword>
<feature type="region of interest" description="Disordered" evidence="1">
    <location>
        <begin position="421"/>
        <end position="440"/>
    </location>
</feature>
<feature type="compositionally biased region" description="Basic and acidic residues" evidence="1">
    <location>
        <begin position="107"/>
        <end position="119"/>
    </location>
</feature>
<feature type="region of interest" description="Disordered" evidence="1">
    <location>
        <begin position="175"/>
        <end position="204"/>
    </location>
</feature>
<dbReference type="Pfam" id="PF10253">
    <property type="entry name" value="PRCC"/>
    <property type="match status" value="1"/>
</dbReference>
<dbReference type="InParanoid" id="J3KFG3"/>
<dbReference type="Proteomes" id="UP000001261">
    <property type="component" value="Unassembled WGS sequence"/>
</dbReference>
<dbReference type="RefSeq" id="XP_001245946.2">
    <property type="nucleotide sequence ID" value="XM_001245945.2"/>
</dbReference>
<dbReference type="VEuPathDB" id="FungiDB:CIMG_05387"/>
<reference evidence="3" key="1">
    <citation type="journal article" date="2009" name="Genome Res.">
        <title>Comparative genomic analyses of the human fungal pathogens Coccidioides and their relatives.</title>
        <authorList>
            <person name="Sharpton T.J."/>
            <person name="Stajich J.E."/>
            <person name="Rounsley S.D."/>
            <person name="Gardner M.J."/>
            <person name="Wortman J.R."/>
            <person name="Jordar V.S."/>
            <person name="Maiti R."/>
            <person name="Kodira C.D."/>
            <person name="Neafsey D.E."/>
            <person name="Zeng Q."/>
            <person name="Hung C.-Y."/>
            <person name="McMahan C."/>
            <person name="Muszewska A."/>
            <person name="Grynberg M."/>
            <person name="Mandel M.A."/>
            <person name="Kellner E.M."/>
            <person name="Barker B.M."/>
            <person name="Galgiani J.N."/>
            <person name="Orbach M.J."/>
            <person name="Kirkland T.N."/>
            <person name="Cole G.T."/>
            <person name="Henn M.R."/>
            <person name="Birren B.W."/>
            <person name="Taylor J.W."/>
        </authorList>
    </citation>
    <scope>NUCLEOTIDE SEQUENCE [LARGE SCALE GENOMIC DNA]</scope>
    <source>
        <strain evidence="3">RS</strain>
    </source>
</reference>
<dbReference type="PANTHER" id="PTHR13621">
    <property type="entry name" value="PROLINE-RICH PROTEIN PRCC"/>
    <property type="match status" value="1"/>
</dbReference>
<dbReference type="KEGG" id="cim:CIMG_05387"/>
<evidence type="ECO:0000256" key="1">
    <source>
        <dbReference type="SAM" id="MobiDB-lite"/>
    </source>
</evidence>
<evidence type="ECO:0008006" key="4">
    <source>
        <dbReference type="Google" id="ProtNLM"/>
    </source>
</evidence>
<dbReference type="AlphaFoldDB" id="J3KFG3"/>